<dbReference type="AlphaFoldDB" id="A0A368JWC9"/>
<evidence type="ECO:0000256" key="1">
    <source>
        <dbReference type="SAM" id="MobiDB-lite"/>
    </source>
</evidence>
<keyword evidence="3" id="KW-1185">Reference proteome</keyword>
<accession>A0A368JWC9</accession>
<feature type="region of interest" description="Disordered" evidence="1">
    <location>
        <begin position="1"/>
        <end position="49"/>
    </location>
</feature>
<feature type="compositionally biased region" description="Gly residues" evidence="1">
    <location>
        <begin position="36"/>
        <end position="45"/>
    </location>
</feature>
<evidence type="ECO:0000313" key="2">
    <source>
        <dbReference type="EMBL" id="RCS21478.1"/>
    </source>
</evidence>
<evidence type="ECO:0000313" key="3">
    <source>
        <dbReference type="Proteomes" id="UP000253420"/>
    </source>
</evidence>
<feature type="compositionally biased region" description="Basic and acidic residues" evidence="1">
    <location>
        <begin position="20"/>
        <end position="34"/>
    </location>
</feature>
<dbReference type="Proteomes" id="UP000253420">
    <property type="component" value="Unassembled WGS sequence"/>
</dbReference>
<proteinExistence type="predicted"/>
<comment type="caution">
    <text evidence="2">The sequence shown here is derived from an EMBL/GenBank/DDBJ whole genome shotgun (WGS) entry which is preliminary data.</text>
</comment>
<organism evidence="2 3">
    <name type="scientific">Phyllobacterium salinisoli</name>
    <dbReference type="NCBI Taxonomy" id="1899321"/>
    <lineage>
        <taxon>Bacteria</taxon>
        <taxon>Pseudomonadati</taxon>
        <taxon>Pseudomonadota</taxon>
        <taxon>Alphaproteobacteria</taxon>
        <taxon>Hyphomicrobiales</taxon>
        <taxon>Phyllobacteriaceae</taxon>
        <taxon>Phyllobacterium</taxon>
    </lineage>
</organism>
<reference evidence="2 3" key="1">
    <citation type="submission" date="2018-07" db="EMBL/GenBank/DDBJ databases">
        <title>The draft genome of Phyllobacterium salinisoli.</title>
        <authorList>
            <person name="Liu L."/>
            <person name="Li L."/>
            <person name="Zhang X."/>
            <person name="Liang L."/>
        </authorList>
    </citation>
    <scope>NUCLEOTIDE SEQUENCE [LARGE SCALE GENOMIC DNA]</scope>
    <source>
        <strain evidence="2 3">LLAN61</strain>
    </source>
</reference>
<name>A0A368JWC9_9HYPH</name>
<gene>
    <name evidence="2" type="ORF">DUT91_23835</name>
</gene>
<sequence>MVGSKEAPAIETQTGQQEEAQQKEIAEQRERERNQSGGGTSGKGGIQVCFPSAGQCSGRSVLLDLTRDGVIAPMPLPEATP</sequence>
<protein>
    <submittedName>
        <fullName evidence="2">Uncharacterized protein</fullName>
    </submittedName>
</protein>
<dbReference type="EMBL" id="QOZG01000033">
    <property type="protein sequence ID" value="RCS21478.1"/>
    <property type="molecule type" value="Genomic_DNA"/>
</dbReference>